<accession>L9VMZ2</accession>
<evidence type="ECO:0000256" key="1">
    <source>
        <dbReference type="SAM" id="MobiDB-lite"/>
    </source>
</evidence>
<gene>
    <name evidence="2" type="ORF">C496_17817</name>
</gene>
<dbReference type="Proteomes" id="UP000011599">
    <property type="component" value="Unassembled WGS sequence"/>
</dbReference>
<dbReference type="RefSeq" id="WP_006091649.1">
    <property type="nucleotide sequence ID" value="NZ_AOHW01000042.1"/>
</dbReference>
<dbReference type="EMBL" id="AOHW01000042">
    <property type="protein sequence ID" value="ELY38504.1"/>
    <property type="molecule type" value="Genomic_DNA"/>
</dbReference>
<dbReference type="OrthoDB" id="204433at2157"/>
<sequence>MDVPARRKDSDSETLEEPSAVVSSHVPRPGKLIITERGNTDGWIAADCAVDLQR</sequence>
<dbReference type="PATRIC" id="fig|1114856.3.peg.3695"/>
<comment type="caution">
    <text evidence="2">The sequence shown here is derived from an EMBL/GenBank/DDBJ whole genome shotgun (WGS) entry which is preliminary data.</text>
</comment>
<feature type="compositionally biased region" description="Basic and acidic residues" evidence="1">
    <location>
        <begin position="1"/>
        <end position="11"/>
    </location>
</feature>
<dbReference type="eggNOG" id="arCOG06242">
    <property type="taxonomic scope" value="Archaea"/>
</dbReference>
<protein>
    <submittedName>
        <fullName evidence="2">Uncharacterized protein</fullName>
    </submittedName>
</protein>
<evidence type="ECO:0000313" key="3">
    <source>
        <dbReference type="Proteomes" id="UP000011599"/>
    </source>
</evidence>
<keyword evidence="3" id="KW-1185">Reference proteome</keyword>
<name>L9VMZ2_9EURY</name>
<reference evidence="2 3" key="1">
    <citation type="journal article" date="2014" name="PLoS Genet.">
        <title>Phylogenetically driven sequencing of extremely halophilic archaea reveals strategies for static and dynamic osmo-response.</title>
        <authorList>
            <person name="Becker E.A."/>
            <person name="Seitzer P.M."/>
            <person name="Tritt A."/>
            <person name="Larsen D."/>
            <person name="Krusor M."/>
            <person name="Yao A.I."/>
            <person name="Wu D."/>
            <person name="Madern D."/>
            <person name="Eisen J.A."/>
            <person name="Darling A.E."/>
            <person name="Facciotti M.T."/>
        </authorList>
    </citation>
    <scope>NUCLEOTIDE SEQUENCE [LARGE SCALE GENOMIC DNA]</scope>
    <source>
        <strain evidence="2 3">GA33</strain>
    </source>
</reference>
<dbReference type="STRING" id="1114856.GCA_000383975_00240"/>
<dbReference type="AlphaFoldDB" id="L9VMZ2"/>
<proteinExistence type="predicted"/>
<evidence type="ECO:0000313" key="2">
    <source>
        <dbReference type="EMBL" id="ELY38504.1"/>
    </source>
</evidence>
<organism evidence="2 3">
    <name type="scientific">Natronorubrum tibetense GA33</name>
    <dbReference type="NCBI Taxonomy" id="1114856"/>
    <lineage>
        <taxon>Archaea</taxon>
        <taxon>Methanobacteriati</taxon>
        <taxon>Methanobacteriota</taxon>
        <taxon>Stenosarchaea group</taxon>
        <taxon>Halobacteria</taxon>
        <taxon>Halobacteriales</taxon>
        <taxon>Natrialbaceae</taxon>
        <taxon>Natronorubrum</taxon>
    </lineage>
</organism>
<feature type="region of interest" description="Disordered" evidence="1">
    <location>
        <begin position="1"/>
        <end position="24"/>
    </location>
</feature>